<protein>
    <recommendedName>
        <fullName evidence="6">Class F sortase</fullName>
    </recommendedName>
</protein>
<dbReference type="EMBL" id="BAAARV010000053">
    <property type="protein sequence ID" value="GAA2361682.1"/>
    <property type="molecule type" value="Genomic_DNA"/>
</dbReference>
<dbReference type="Proteomes" id="UP001501444">
    <property type="component" value="Unassembled WGS sequence"/>
</dbReference>
<keyword evidence="1" id="KW-0378">Hydrolase</keyword>
<evidence type="ECO:0000313" key="4">
    <source>
        <dbReference type="EMBL" id="GAA2361682.1"/>
    </source>
</evidence>
<evidence type="ECO:0000256" key="1">
    <source>
        <dbReference type="ARBA" id="ARBA00022801"/>
    </source>
</evidence>
<dbReference type="Pfam" id="PF04203">
    <property type="entry name" value="Sortase"/>
    <property type="match status" value="1"/>
</dbReference>
<dbReference type="Gene3D" id="2.40.260.10">
    <property type="entry name" value="Sortase"/>
    <property type="match status" value="1"/>
</dbReference>
<accession>A0ABP5TXT4</accession>
<dbReference type="InterPro" id="IPR005754">
    <property type="entry name" value="Sortase"/>
</dbReference>
<gene>
    <name evidence="4" type="ORF">GCM10010170_057270</name>
</gene>
<feature type="region of interest" description="Disordered" evidence="2">
    <location>
        <begin position="36"/>
        <end position="70"/>
    </location>
</feature>
<organism evidence="4 5">
    <name type="scientific">Dactylosporangium salmoneum</name>
    <dbReference type="NCBI Taxonomy" id="53361"/>
    <lineage>
        <taxon>Bacteria</taxon>
        <taxon>Bacillati</taxon>
        <taxon>Actinomycetota</taxon>
        <taxon>Actinomycetes</taxon>
        <taxon>Micromonosporales</taxon>
        <taxon>Micromonosporaceae</taxon>
        <taxon>Dactylosporangium</taxon>
    </lineage>
</organism>
<feature type="transmembrane region" description="Helical" evidence="3">
    <location>
        <begin position="95"/>
        <end position="117"/>
    </location>
</feature>
<dbReference type="InterPro" id="IPR042001">
    <property type="entry name" value="Sortase_F"/>
</dbReference>
<keyword evidence="3" id="KW-1133">Transmembrane helix</keyword>
<dbReference type="NCBIfam" id="NF033748">
    <property type="entry name" value="class_F_sortase"/>
    <property type="match status" value="1"/>
</dbReference>
<evidence type="ECO:0000256" key="3">
    <source>
        <dbReference type="SAM" id="Phobius"/>
    </source>
</evidence>
<name>A0ABP5TXT4_9ACTN</name>
<keyword evidence="3" id="KW-0812">Transmembrane</keyword>
<keyword evidence="3" id="KW-0472">Membrane</keyword>
<reference evidence="5" key="1">
    <citation type="journal article" date="2019" name="Int. J. Syst. Evol. Microbiol.">
        <title>The Global Catalogue of Microorganisms (GCM) 10K type strain sequencing project: providing services to taxonomists for standard genome sequencing and annotation.</title>
        <authorList>
            <consortium name="The Broad Institute Genomics Platform"/>
            <consortium name="The Broad Institute Genome Sequencing Center for Infectious Disease"/>
            <person name="Wu L."/>
            <person name="Ma J."/>
        </authorList>
    </citation>
    <scope>NUCLEOTIDE SEQUENCE [LARGE SCALE GENOMIC DNA]</scope>
    <source>
        <strain evidence="5">JCM 3272</strain>
    </source>
</reference>
<dbReference type="SUPFAM" id="SSF63817">
    <property type="entry name" value="Sortase"/>
    <property type="match status" value="1"/>
</dbReference>
<dbReference type="InterPro" id="IPR023365">
    <property type="entry name" value="Sortase_dom-sf"/>
</dbReference>
<sequence length="290" mass="31041">MYDAEADVYDAEAGAYDAEADVYDAEADVYNGEARAHDGKPMRTTGKITGARGKPVRTRGRPMGARGKSMGLRGKVVRHRALSTRLNLTATRRRTLTLIGCVLALAAPVIVASAVLVGRRVDIDAGESTWIVPHRIDLTGATAEPDTPPTRLKIPALGVDTPLETLAMDGSGVLESPKVYGEAGWFADGTLPGDPGPAVLAGHVDSKTGPAVFYRLRELKPGDTVDVLRGDGWLTFRVTASEHYAKAQFPSSKVYGPTPVPELRLITCGGTFDQSRHSYRDNLVVYAVLD</sequence>
<evidence type="ECO:0000313" key="5">
    <source>
        <dbReference type="Proteomes" id="UP001501444"/>
    </source>
</evidence>
<dbReference type="CDD" id="cd05829">
    <property type="entry name" value="Sortase_F"/>
    <property type="match status" value="1"/>
</dbReference>
<comment type="caution">
    <text evidence="4">The sequence shown here is derived from an EMBL/GenBank/DDBJ whole genome shotgun (WGS) entry which is preliminary data.</text>
</comment>
<evidence type="ECO:0000256" key="2">
    <source>
        <dbReference type="SAM" id="MobiDB-lite"/>
    </source>
</evidence>
<proteinExistence type="predicted"/>
<evidence type="ECO:0008006" key="6">
    <source>
        <dbReference type="Google" id="ProtNLM"/>
    </source>
</evidence>
<keyword evidence="5" id="KW-1185">Reference proteome</keyword>